<evidence type="ECO:0000313" key="2">
    <source>
        <dbReference type="Proteomes" id="UP000319658"/>
    </source>
</evidence>
<name>A0A514TVA7_9CAUD</name>
<organism evidence="1 2">
    <name type="scientific">Aeromonas phage D3</name>
    <dbReference type="NCBI Taxonomy" id="2593327"/>
    <lineage>
        <taxon>Viruses</taxon>
        <taxon>Duplodnaviria</taxon>
        <taxon>Heunggongvirae</taxon>
        <taxon>Uroviricota</taxon>
        <taxon>Caudoviricetes</taxon>
        <taxon>Chimalliviridae</taxon>
        <taxon>Ludhianavirus</taxon>
        <taxon>Ludhianavirus D3</taxon>
    </lineage>
</organism>
<keyword evidence="2" id="KW-1185">Reference proteome</keyword>
<dbReference type="Proteomes" id="UP000319658">
    <property type="component" value="Segment"/>
</dbReference>
<dbReference type="EMBL" id="MN102098">
    <property type="protein sequence ID" value="QDJ96944.1"/>
    <property type="molecule type" value="Genomic_DNA"/>
</dbReference>
<proteinExistence type="predicted"/>
<reference evidence="1 2" key="1">
    <citation type="submission" date="2019-06" db="EMBL/GenBank/DDBJ databases">
        <title>Complete genome sequence of Aeromonas hydrophila bacteriophage D3.</title>
        <authorList>
            <person name="Rai S."/>
            <person name="Tyagi A."/>
            <person name="Kumar N."/>
            <person name="Singh N."/>
        </authorList>
    </citation>
    <scope>NUCLEOTIDE SEQUENCE [LARGE SCALE GENOMIC DNA]</scope>
</reference>
<evidence type="ECO:0000313" key="1">
    <source>
        <dbReference type="EMBL" id="QDJ96944.1"/>
    </source>
</evidence>
<protein>
    <submittedName>
        <fullName evidence="1">Uncharacterized protein</fullName>
    </submittedName>
</protein>
<accession>A0A514TVA7</accession>
<sequence length="146" mass="16928">MLKDPVVVYTDPEKTIISTHGENLAQKDFGLYNEISEFRREGFKTPDQIRSILDRGGFSLRRRVDGKKGFILERKFGFTHIGVIEEIVMEENTMAVLGWEVRQDSHDKIFIKEIRHEVGRGSEDFNPRKGWLCDVISFSVLLDELL</sequence>
<gene>
    <name evidence="1" type="ORF">D3_0214</name>
</gene>